<keyword evidence="9 12" id="KW-0137">Centromere</keyword>
<keyword evidence="4 12" id="KW-0158">Chromosome</keyword>
<evidence type="ECO:0000259" key="13">
    <source>
        <dbReference type="Pfam" id="PF08234"/>
    </source>
</evidence>
<evidence type="ECO:0000256" key="7">
    <source>
        <dbReference type="ARBA" id="ARBA00023054"/>
    </source>
</evidence>
<evidence type="ECO:0000256" key="9">
    <source>
        <dbReference type="ARBA" id="ARBA00023328"/>
    </source>
</evidence>
<feature type="domain" description="Chromosome segregation protein Spc25 C-terminal" evidence="13">
    <location>
        <begin position="156"/>
        <end position="225"/>
    </location>
</feature>
<dbReference type="FunFam" id="3.30.457.50:FF:000001">
    <property type="entry name" value="Probable kinetochore protein spc25"/>
    <property type="match status" value="1"/>
</dbReference>
<accession>C1BKH3</accession>
<keyword evidence="5 12" id="KW-0132">Cell division</keyword>
<dbReference type="GO" id="GO:0007059">
    <property type="term" value="P:chromosome segregation"/>
    <property type="evidence" value="ECO:0007669"/>
    <property type="project" value="InterPro"/>
</dbReference>
<organism evidence="14">
    <name type="scientific">Osmerus mordax</name>
    <name type="common">Rainbow smelt</name>
    <name type="synonym">Atherina mordax</name>
    <dbReference type="NCBI Taxonomy" id="8014"/>
    <lineage>
        <taxon>Eukaryota</taxon>
        <taxon>Metazoa</taxon>
        <taxon>Chordata</taxon>
        <taxon>Craniata</taxon>
        <taxon>Vertebrata</taxon>
        <taxon>Euteleostomi</taxon>
        <taxon>Actinopterygii</taxon>
        <taxon>Neopterygii</taxon>
        <taxon>Teleostei</taxon>
        <taxon>Stomiati</taxon>
        <taxon>Osmeriformes</taxon>
        <taxon>Osmeridae</taxon>
        <taxon>Osmerus</taxon>
    </lineage>
</organism>
<dbReference type="Gene3D" id="3.30.457.50">
    <property type="entry name" value="Chromosome segregation protein Spc25"/>
    <property type="match status" value="1"/>
</dbReference>
<dbReference type="CDD" id="cd23784">
    <property type="entry name" value="RWD_Spc25"/>
    <property type="match status" value="1"/>
</dbReference>
<dbReference type="Pfam" id="PF08234">
    <property type="entry name" value="Spindle_Spc25"/>
    <property type="match status" value="1"/>
</dbReference>
<dbReference type="InterPro" id="IPR013255">
    <property type="entry name" value="Spc25_C"/>
</dbReference>
<evidence type="ECO:0000313" key="14">
    <source>
        <dbReference type="EMBL" id="ACO09526.1"/>
    </source>
</evidence>
<comment type="subcellular location">
    <subcellularLocation>
        <location evidence="1">Chromosome</location>
        <location evidence="1">Centromere</location>
    </subcellularLocation>
    <subcellularLocation>
        <location evidence="12">Nucleus</location>
    </subcellularLocation>
    <subcellularLocation>
        <location evidence="12">Chromosome</location>
        <location evidence="12">Centromere</location>
        <location evidence="12">Kinetochore</location>
    </subcellularLocation>
</comment>
<keyword evidence="12" id="KW-0539">Nucleus</keyword>
<evidence type="ECO:0000256" key="8">
    <source>
        <dbReference type="ARBA" id="ARBA00023306"/>
    </source>
</evidence>
<comment type="function">
    <text evidence="10">Acts as a component of the essential kinetochore-associated NDC80 complex, which is required for chromosome segregation and spindle checkpoint activity. Required for kinetochore integrity and the organization of stable microtubule binding sites in the outer plate of the kinetochore. The NDC80 complex synergistically enhances the affinity of the SKA1 complex for microtubules and may allow the NDC80 complex to track depolymerizing microtubules.</text>
</comment>
<evidence type="ECO:0000256" key="10">
    <source>
        <dbReference type="ARBA" id="ARBA00045419"/>
    </source>
</evidence>
<keyword evidence="12" id="KW-0995">Kinetochore</keyword>
<protein>
    <recommendedName>
        <fullName evidence="3 12">Kinetochore protein SPC25</fullName>
    </recommendedName>
</protein>
<proteinExistence type="evidence at transcript level"/>
<comment type="subunit">
    <text evidence="11">Component of the NDC80 complex, which is composed of ndc80, cdca1, spbc24 and spbc25. The NDC80 complex interacts with mis12 and zwint.</text>
</comment>
<evidence type="ECO:0000256" key="1">
    <source>
        <dbReference type="ARBA" id="ARBA00004584"/>
    </source>
</evidence>
<dbReference type="GO" id="GO:0031262">
    <property type="term" value="C:Ndc80 complex"/>
    <property type="evidence" value="ECO:0007669"/>
    <property type="project" value="InterPro"/>
</dbReference>
<comment type="similarity">
    <text evidence="2 12">Belongs to the SPC25 family.</text>
</comment>
<dbReference type="EMBL" id="BT075102">
    <property type="protein sequence ID" value="ACO09526.1"/>
    <property type="molecule type" value="mRNA"/>
</dbReference>
<evidence type="ECO:0000256" key="12">
    <source>
        <dbReference type="RuleBase" id="RU367150"/>
    </source>
</evidence>
<dbReference type="AlphaFoldDB" id="C1BKH3"/>
<dbReference type="PANTHER" id="PTHR14281:SF0">
    <property type="entry name" value="KINETOCHORE PROTEIN SPC25"/>
    <property type="match status" value="1"/>
</dbReference>
<evidence type="ECO:0000256" key="2">
    <source>
        <dbReference type="ARBA" id="ARBA00006379"/>
    </source>
</evidence>
<keyword evidence="8 12" id="KW-0131">Cell cycle</keyword>
<dbReference type="GO" id="GO:0005634">
    <property type="term" value="C:nucleus"/>
    <property type="evidence" value="ECO:0007669"/>
    <property type="project" value="UniProtKB-SubCell"/>
</dbReference>
<dbReference type="GO" id="GO:0051301">
    <property type="term" value="P:cell division"/>
    <property type="evidence" value="ECO:0007669"/>
    <property type="project" value="UniProtKB-UniRule"/>
</dbReference>
<reference evidence="14" key="1">
    <citation type="submission" date="2009-03" db="EMBL/GenBank/DDBJ databases">
        <title>Osmerus mordax full-length cDNAs.</title>
        <authorList>
            <person name="von Schalburg K."/>
            <person name="Leong J."/>
            <person name="Cooper G."/>
            <person name="Davidson W.S."/>
            <person name="Koop B.F."/>
        </authorList>
    </citation>
    <scope>NUCLEOTIDE SEQUENCE</scope>
    <source>
        <tissue evidence="14">Brain</tissue>
    </source>
</reference>
<gene>
    <name evidence="14" type="primary">SPC25</name>
</gene>
<dbReference type="PANTHER" id="PTHR14281">
    <property type="entry name" value="KINETOCHORE PROTEIN SPC25-RELATED"/>
    <property type="match status" value="1"/>
</dbReference>
<evidence type="ECO:0000256" key="6">
    <source>
        <dbReference type="ARBA" id="ARBA00022776"/>
    </source>
</evidence>
<name>C1BKH3_OSMMO</name>
<sequence length="231" mass="26752">MACITDADTGNWFSTTMEDIRNKLLIQATSEMIETGIDLCQSHKRFLTSVRDTCSKKKKDDEVLFERVHSYKKYLEEKNALVKERSLSVCHRMSEIERKDSEKSCLIQKMDALRETQAKRKELIVSQNKANKDRLKYLNKAKLVFQERLGLEIRKIHGDKLQFIFRNINHSDPGCTYTFILRLKEDGSYEIVSTDPVLACVSALEQRLQETNNLPAFLANVRKEFAALPKT</sequence>
<evidence type="ECO:0000256" key="11">
    <source>
        <dbReference type="ARBA" id="ARBA00065771"/>
    </source>
</evidence>
<evidence type="ECO:0000256" key="3">
    <source>
        <dbReference type="ARBA" id="ARBA00013692"/>
    </source>
</evidence>
<keyword evidence="6 12" id="KW-0498">Mitosis</keyword>
<dbReference type="InterPro" id="IPR045143">
    <property type="entry name" value="Spc25"/>
</dbReference>
<keyword evidence="7" id="KW-0175">Coiled coil</keyword>
<evidence type="ECO:0000256" key="5">
    <source>
        <dbReference type="ARBA" id="ARBA00022618"/>
    </source>
</evidence>
<evidence type="ECO:0000256" key="4">
    <source>
        <dbReference type="ARBA" id="ARBA00022454"/>
    </source>
</evidence>